<sequence length="195" mass="21787">MDDMVVKTEVALVEPNPCPLDVHLVNSKRTNKPSSALDLVDLARAVQKADDFTKANASSKLTIIVDQIRFLQNQARKVLEDARRDTALHHAACNFVKRPGSMYFLYERESGQSYLSMVSPQEWGTSCPHTFLGAFRLEFDQSWTPISDVQRKDEDLAIVDKIYNAQLAITTGPLTADILNPKKISNCIEDSSTNS</sequence>
<dbReference type="PANTHER" id="PTHR14553:SF1">
    <property type="entry name" value="SIMILAR TO CHROMOSOME 1 OPEN READING FRAME 50"/>
    <property type="match status" value="1"/>
</dbReference>
<organism evidence="1 2">
    <name type="scientific">Biomphalaria glabrata</name>
    <name type="common">Bloodfluke planorb</name>
    <name type="synonym">Freshwater snail</name>
    <dbReference type="NCBI Taxonomy" id="6526"/>
    <lineage>
        <taxon>Eukaryota</taxon>
        <taxon>Metazoa</taxon>
        <taxon>Spiralia</taxon>
        <taxon>Lophotrochozoa</taxon>
        <taxon>Mollusca</taxon>
        <taxon>Gastropoda</taxon>
        <taxon>Heterobranchia</taxon>
        <taxon>Euthyneura</taxon>
        <taxon>Panpulmonata</taxon>
        <taxon>Hygrophila</taxon>
        <taxon>Lymnaeoidea</taxon>
        <taxon>Planorbidae</taxon>
        <taxon>Biomphalaria</taxon>
    </lineage>
</organism>
<dbReference type="OrthoDB" id="9995764at2759"/>
<dbReference type="RefSeq" id="XP_013068210.2">
    <property type="nucleotide sequence ID" value="XM_013212756.2"/>
</dbReference>
<dbReference type="KEGG" id="bgt:106056155"/>
<dbReference type="AlphaFoldDB" id="A0A9U8E0D4"/>
<dbReference type="Pfam" id="PF10504">
    <property type="entry name" value="DUF2452"/>
    <property type="match status" value="1"/>
</dbReference>
<reference evidence="2" key="1">
    <citation type="submission" date="2025-08" db="UniProtKB">
        <authorList>
            <consortium name="RefSeq"/>
        </authorList>
    </citation>
    <scope>IDENTIFICATION</scope>
</reference>
<dbReference type="Proteomes" id="UP001165740">
    <property type="component" value="Chromosome 12"/>
</dbReference>
<dbReference type="OMA" id="KEWGANC"/>
<evidence type="ECO:0000313" key="2">
    <source>
        <dbReference type="RefSeq" id="XP_013068210.2"/>
    </source>
</evidence>
<dbReference type="InterPro" id="IPR019534">
    <property type="entry name" value="DUF2452"/>
</dbReference>
<dbReference type="PANTHER" id="PTHR14553">
    <property type="entry name" value="UNCHARACTERIZED PROTEIN C1ORF50"/>
    <property type="match status" value="1"/>
</dbReference>
<keyword evidence="1" id="KW-1185">Reference proteome</keyword>
<name>A0A9U8E0D4_BIOGL</name>
<proteinExistence type="predicted"/>
<accession>A0A9U8E0D4</accession>
<evidence type="ECO:0000313" key="1">
    <source>
        <dbReference type="Proteomes" id="UP001165740"/>
    </source>
</evidence>
<protein>
    <submittedName>
        <fullName evidence="2">Uncharacterized protein C1orf50 homolog</fullName>
    </submittedName>
</protein>
<dbReference type="GeneID" id="106056155"/>
<gene>
    <name evidence="2" type="primary">LOC106056155</name>
</gene>